<comment type="caution">
    <text evidence="1">The sequence shown here is derived from an EMBL/GenBank/DDBJ whole genome shotgun (WGS) entry which is preliminary data.</text>
</comment>
<dbReference type="Proteomes" id="UP001472677">
    <property type="component" value="Unassembled WGS sequence"/>
</dbReference>
<evidence type="ECO:0000313" key="2">
    <source>
        <dbReference type="Proteomes" id="UP001472677"/>
    </source>
</evidence>
<dbReference type="EMBL" id="JBBPBM010000023">
    <property type="protein sequence ID" value="KAK8546341.1"/>
    <property type="molecule type" value="Genomic_DNA"/>
</dbReference>
<reference evidence="1 2" key="1">
    <citation type="journal article" date="2024" name="G3 (Bethesda)">
        <title>Genome assembly of Hibiscus sabdariffa L. provides insights into metabolisms of medicinal natural products.</title>
        <authorList>
            <person name="Kim T."/>
        </authorList>
    </citation>
    <scope>NUCLEOTIDE SEQUENCE [LARGE SCALE GENOMIC DNA]</scope>
    <source>
        <strain evidence="1">TK-2024</strain>
        <tissue evidence="1">Old leaves</tissue>
    </source>
</reference>
<keyword evidence="2" id="KW-1185">Reference proteome</keyword>
<evidence type="ECO:0000313" key="1">
    <source>
        <dbReference type="EMBL" id="KAK8546341.1"/>
    </source>
</evidence>
<sequence>MAPSYIISSAKNLRITSTLFRSRDNPLPYNRRLGFRSTTSGKFSLCPITDRRVRDQSPHCSKVEARIQSN</sequence>
<proteinExistence type="predicted"/>
<protein>
    <submittedName>
        <fullName evidence="1">Uncharacterized protein</fullName>
    </submittedName>
</protein>
<organism evidence="1 2">
    <name type="scientific">Hibiscus sabdariffa</name>
    <name type="common">roselle</name>
    <dbReference type="NCBI Taxonomy" id="183260"/>
    <lineage>
        <taxon>Eukaryota</taxon>
        <taxon>Viridiplantae</taxon>
        <taxon>Streptophyta</taxon>
        <taxon>Embryophyta</taxon>
        <taxon>Tracheophyta</taxon>
        <taxon>Spermatophyta</taxon>
        <taxon>Magnoliopsida</taxon>
        <taxon>eudicotyledons</taxon>
        <taxon>Gunneridae</taxon>
        <taxon>Pentapetalae</taxon>
        <taxon>rosids</taxon>
        <taxon>malvids</taxon>
        <taxon>Malvales</taxon>
        <taxon>Malvaceae</taxon>
        <taxon>Malvoideae</taxon>
        <taxon>Hibiscus</taxon>
    </lineage>
</organism>
<gene>
    <name evidence="1" type="ORF">V6N12_027128</name>
</gene>
<accession>A0ABR2DTT6</accession>
<name>A0ABR2DTT6_9ROSI</name>